<comment type="cofactor">
    <cofactor evidence="2">
        <name>Mg(2+)</name>
        <dbReference type="ChEBI" id="CHEBI:18420"/>
    </cofactor>
</comment>
<evidence type="ECO:0000256" key="10">
    <source>
        <dbReference type="SAM" id="MobiDB-lite"/>
    </source>
</evidence>
<dbReference type="InterPro" id="IPR004790">
    <property type="entry name" value="Isocitrate_DH_NADP"/>
</dbReference>
<comment type="caution">
    <text evidence="11">The sequence shown here is derived from an EMBL/GenBank/DDBJ whole genome shotgun (WGS) entry which is preliminary data.</text>
</comment>
<dbReference type="PANTHER" id="PTHR11822">
    <property type="entry name" value="NADP-SPECIFIC ISOCITRATE DEHYDROGENASE"/>
    <property type="match status" value="1"/>
</dbReference>
<dbReference type="GO" id="GO:0006102">
    <property type="term" value="P:isocitrate metabolic process"/>
    <property type="evidence" value="ECO:0007669"/>
    <property type="project" value="InterPro"/>
</dbReference>
<feature type="coiled-coil region" evidence="9">
    <location>
        <begin position="416"/>
        <end position="443"/>
    </location>
</feature>
<evidence type="ECO:0000256" key="3">
    <source>
        <dbReference type="ARBA" id="ARBA00007769"/>
    </source>
</evidence>
<feature type="compositionally biased region" description="Basic and acidic residues" evidence="10">
    <location>
        <begin position="102"/>
        <end position="120"/>
    </location>
</feature>
<keyword evidence="9" id="KW-0175">Coiled coil</keyword>
<evidence type="ECO:0000256" key="6">
    <source>
        <dbReference type="ARBA" id="ARBA00022842"/>
    </source>
</evidence>
<keyword evidence="4" id="KW-0816">Tricarboxylic acid cycle</keyword>
<organism evidence="11 12">
    <name type="scientific">Kingdonia uniflora</name>
    <dbReference type="NCBI Taxonomy" id="39325"/>
    <lineage>
        <taxon>Eukaryota</taxon>
        <taxon>Viridiplantae</taxon>
        <taxon>Streptophyta</taxon>
        <taxon>Embryophyta</taxon>
        <taxon>Tracheophyta</taxon>
        <taxon>Spermatophyta</taxon>
        <taxon>Magnoliopsida</taxon>
        <taxon>Ranunculales</taxon>
        <taxon>Circaeasteraceae</taxon>
        <taxon>Kingdonia</taxon>
    </lineage>
</organism>
<comment type="cofactor">
    <cofactor evidence="1">
        <name>Mn(2+)</name>
        <dbReference type="ChEBI" id="CHEBI:29035"/>
    </cofactor>
</comment>
<evidence type="ECO:0000313" key="12">
    <source>
        <dbReference type="Proteomes" id="UP000541444"/>
    </source>
</evidence>
<evidence type="ECO:0000256" key="4">
    <source>
        <dbReference type="ARBA" id="ARBA00022532"/>
    </source>
</evidence>
<gene>
    <name evidence="11" type="ORF">GIB67_028305</name>
</gene>
<keyword evidence="8" id="KW-0464">Manganese</keyword>
<feature type="compositionally biased region" description="Polar residues" evidence="10">
    <location>
        <begin position="129"/>
        <end position="141"/>
    </location>
</feature>
<feature type="region of interest" description="Disordered" evidence="10">
    <location>
        <begin position="98"/>
        <end position="154"/>
    </location>
</feature>
<evidence type="ECO:0000256" key="9">
    <source>
        <dbReference type="SAM" id="Coils"/>
    </source>
</evidence>
<evidence type="ECO:0000256" key="1">
    <source>
        <dbReference type="ARBA" id="ARBA00001936"/>
    </source>
</evidence>
<sequence>MFSIHHGVHMYEHRLIDDMEAYALKSDGAYVWACKNCDGDVQSDFLVQGILRLGPLHLYQLCGGGGNRRGGSGSEGKRLKRAKCSGSRGWEYSSVASGKLDSSADSHPDTEGRNSPEESIFKMGRSSVDEVSTSGRTNETDSGGEGGLEQFSSFPGVKSTVERKESWLDEVVKLETELELVLGELGLSIKKRVESKSKTVAKAQPNLTTGKIARKFSKRQIKKALPASGTTLKKAKNELEKNLARAKTDALKEVKQLKAAHAVAIGQLQVEAKANLDETTEKRDRLGRRLMLKGNSQEEIDAIKADTYAKEEEEEAEVLRVVNGLDGVSPQTVLDNQGDNVELPEGGNEKVALDASRVHEDHVLMCNREFVEQFDRIKEANEIWENQYVKAYFRLEKLNQVVSNLTRQVEKKDSGIKNGLEDLSEATEHAKNLQRQVDALAVKGKQANMAQYRIHALERTEELCRSDLNICRIELERMRHKFIGKDDELRVARENLSAWEVAAEHLQTALPAKDMEFREMQRKCDGLNERVARLKTGRDQAIARAKKTETRKHFGGSRTVIKAPQVQGDFVSLSGRIRELESDVSRIQGHV</sequence>
<evidence type="ECO:0000313" key="11">
    <source>
        <dbReference type="EMBL" id="KAF6154413.1"/>
    </source>
</evidence>
<keyword evidence="7" id="KW-0560">Oxidoreductase</keyword>
<dbReference type="GO" id="GO:0005739">
    <property type="term" value="C:mitochondrion"/>
    <property type="evidence" value="ECO:0007669"/>
    <property type="project" value="TreeGrafter"/>
</dbReference>
<feature type="coiled-coil region" evidence="9">
    <location>
        <begin position="229"/>
        <end position="289"/>
    </location>
</feature>
<dbReference type="EMBL" id="JACGCM010001497">
    <property type="protein sequence ID" value="KAF6154413.1"/>
    <property type="molecule type" value="Genomic_DNA"/>
</dbReference>
<comment type="similarity">
    <text evidence="3">Belongs to the isocitrate and isopropylmalate dehydrogenases family.</text>
</comment>
<keyword evidence="12" id="KW-1185">Reference proteome</keyword>
<protein>
    <submittedName>
        <fullName evidence="11">Uncharacterized protein</fullName>
    </submittedName>
</protein>
<dbReference type="SUPFAM" id="SSF53659">
    <property type="entry name" value="Isocitrate/Isopropylmalate dehydrogenase-like"/>
    <property type="match status" value="1"/>
</dbReference>
<evidence type="ECO:0000256" key="7">
    <source>
        <dbReference type="ARBA" id="ARBA00023002"/>
    </source>
</evidence>
<evidence type="ECO:0000256" key="5">
    <source>
        <dbReference type="ARBA" id="ARBA00022723"/>
    </source>
</evidence>
<evidence type="ECO:0000256" key="8">
    <source>
        <dbReference type="ARBA" id="ARBA00023211"/>
    </source>
</evidence>
<dbReference type="GO" id="GO:0046872">
    <property type="term" value="F:metal ion binding"/>
    <property type="evidence" value="ECO:0007669"/>
    <property type="project" value="UniProtKB-KW"/>
</dbReference>
<dbReference type="GO" id="GO:0006099">
    <property type="term" value="P:tricarboxylic acid cycle"/>
    <property type="evidence" value="ECO:0007669"/>
    <property type="project" value="UniProtKB-KW"/>
</dbReference>
<keyword evidence="6" id="KW-0460">Magnesium</keyword>
<dbReference type="AlphaFoldDB" id="A0A7J7MHM6"/>
<keyword evidence="5" id="KW-0479">Metal-binding</keyword>
<dbReference type="Proteomes" id="UP000541444">
    <property type="component" value="Unassembled WGS sequence"/>
</dbReference>
<dbReference type="PANTHER" id="PTHR11822:SF21">
    <property type="entry name" value="ISOCITRATE DEHYDROGENASE [NADP], MITOCHONDRIAL"/>
    <property type="match status" value="1"/>
</dbReference>
<dbReference type="GO" id="GO:0006739">
    <property type="term" value="P:NADP+ metabolic process"/>
    <property type="evidence" value="ECO:0007669"/>
    <property type="project" value="TreeGrafter"/>
</dbReference>
<dbReference type="GO" id="GO:0004450">
    <property type="term" value="F:isocitrate dehydrogenase (NADP+) activity"/>
    <property type="evidence" value="ECO:0007669"/>
    <property type="project" value="InterPro"/>
</dbReference>
<name>A0A7J7MHM6_9MAGN</name>
<proteinExistence type="inferred from homology"/>
<reference evidence="11 12" key="1">
    <citation type="journal article" date="2020" name="IScience">
        <title>Genome Sequencing of the Endangered Kingdonia uniflora (Circaeasteraceae, Ranunculales) Reveals Potential Mechanisms of Evolutionary Specialization.</title>
        <authorList>
            <person name="Sun Y."/>
            <person name="Deng T."/>
            <person name="Zhang A."/>
            <person name="Moore M.J."/>
            <person name="Landis J.B."/>
            <person name="Lin N."/>
            <person name="Zhang H."/>
            <person name="Zhang X."/>
            <person name="Huang J."/>
            <person name="Zhang X."/>
            <person name="Sun H."/>
            <person name="Wang H."/>
        </authorList>
    </citation>
    <scope>NUCLEOTIDE SEQUENCE [LARGE SCALE GENOMIC DNA]</scope>
    <source>
        <strain evidence="11">TB1705</strain>
        <tissue evidence="11">Leaf</tissue>
    </source>
</reference>
<dbReference type="Gene3D" id="3.40.718.10">
    <property type="entry name" value="Isopropylmalate Dehydrogenase"/>
    <property type="match status" value="1"/>
</dbReference>
<evidence type="ECO:0000256" key="2">
    <source>
        <dbReference type="ARBA" id="ARBA00001946"/>
    </source>
</evidence>
<accession>A0A7J7MHM6</accession>